<comment type="caution">
    <text evidence="2">The sequence shown here is derived from an EMBL/GenBank/DDBJ whole genome shotgun (WGS) entry which is preliminary data.</text>
</comment>
<dbReference type="Gene3D" id="1.20.120.20">
    <property type="entry name" value="Apolipoprotein"/>
    <property type="match status" value="1"/>
</dbReference>
<dbReference type="RefSeq" id="WP_037309118.1">
    <property type="nucleotide sequence ID" value="NZ_CALJZO010000026.1"/>
</dbReference>
<gene>
    <name evidence="2" type="ORF">MINT15_11590</name>
</gene>
<feature type="region of interest" description="Disordered" evidence="1">
    <location>
        <begin position="233"/>
        <end position="268"/>
    </location>
</feature>
<dbReference type="Proteomes" id="UP000030848">
    <property type="component" value="Unassembled WGS sequence"/>
</dbReference>
<proteinExistence type="predicted"/>
<dbReference type="OrthoDB" id="3579450at2"/>
<organism evidence="2 3">
    <name type="scientific">Saccharomonospora viridis</name>
    <dbReference type="NCBI Taxonomy" id="1852"/>
    <lineage>
        <taxon>Bacteria</taxon>
        <taxon>Bacillati</taxon>
        <taxon>Actinomycetota</taxon>
        <taxon>Actinomycetes</taxon>
        <taxon>Pseudonocardiales</taxon>
        <taxon>Pseudonocardiaceae</taxon>
        <taxon>Saccharomonospora</taxon>
    </lineage>
</organism>
<name>A0A837D9H1_9PSEU</name>
<keyword evidence="2" id="KW-0131">Cell cycle</keyword>
<dbReference type="AlphaFoldDB" id="A0A837D9H1"/>
<dbReference type="Gene3D" id="6.10.250.660">
    <property type="match status" value="1"/>
</dbReference>
<evidence type="ECO:0000313" key="2">
    <source>
        <dbReference type="EMBL" id="KHF44277.1"/>
    </source>
</evidence>
<evidence type="ECO:0000313" key="3">
    <source>
        <dbReference type="Proteomes" id="UP000030848"/>
    </source>
</evidence>
<reference evidence="2 3" key="1">
    <citation type="submission" date="2014-10" db="EMBL/GenBank/DDBJ databases">
        <title>Genome sequence of Micropolyspora internatus JCM3315.</title>
        <authorList>
            <person name="Shin S.-K."/>
            <person name="Yi H."/>
        </authorList>
    </citation>
    <scope>NUCLEOTIDE SEQUENCE [LARGE SCALE GENOMIC DNA]</scope>
    <source>
        <strain evidence="2 3">JCM 3315</strain>
    </source>
</reference>
<accession>A0A837D9H1</accession>
<dbReference type="EMBL" id="JRZE01000003">
    <property type="protein sequence ID" value="KHF44277.1"/>
    <property type="molecule type" value="Genomic_DNA"/>
</dbReference>
<evidence type="ECO:0000256" key="1">
    <source>
        <dbReference type="SAM" id="MobiDB-lite"/>
    </source>
</evidence>
<keyword evidence="2" id="KW-0132">Cell division</keyword>
<feature type="region of interest" description="Disordered" evidence="1">
    <location>
        <begin position="130"/>
        <end position="175"/>
    </location>
</feature>
<protein>
    <submittedName>
        <fullName evidence="2">Cell division protein DivIVA</fullName>
    </submittedName>
</protein>
<dbReference type="GO" id="GO:0051301">
    <property type="term" value="P:cell division"/>
    <property type="evidence" value="ECO:0007669"/>
    <property type="project" value="UniProtKB-KW"/>
</dbReference>
<sequence>MAEAQASPTQATTPQFTTVFRGYDQVQVEEHLKKLTSELASAARHRDEATASVAELTKALSYAQKELADTKNALARMVEDPAGPAAMTERVKTMMRLAEEEITELRAKAEKDAADMRAAADAYAEKTRTKAQAEAEKLTAEAARERDRLDEEARQRREEQRKAVEEELAAKRKKVEKEVEELRRITKEKADAMLAEAESRFAEARTVRKEAYEFRAAVFERLTASQSVLQQAVERLGADPTPAQLDEQDRRSAARASADPADGEKQPA</sequence>